<evidence type="ECO:0000313" key="2">
    <source>
        <dbReference type="EMBL" id="QEW28675.1"/>
    </source>
</evidence>
<evidence type="ECO:0000313" key="1">
    <source>
        <dbReference type="EMBL" id="KRS15342.1"/>
    </source>
</evidence>
<dbReference type="Proteomes" id="UP000051401">
    <property type="component" value="Unassembled WGS sequence"/>
</dbReference>
<gene>
    <name evidence="2" type="ORF">RIdsm_04513</name>
    <name evidence="1" type="ORF">XM52_24115</name>
</gene>
<proteinExistence type="predicted"/>
<protein>
    <recommendedName>
        <fullName evidence="5">Esterase</fullName>
    </recommendedName>
</protein>
<dbReference type="OrthoDB" id="4964299at2"/>
<dbReference type="EMBL" id="LAXI01000023">
    <property type="protein sequence ID" value="KRS15342.1"/>
    <property type="molecule type" value="Genomic_DNA"/>
</dbReference>
<dbReference type="KEGG" id="rid:RIdsm_04513"/>
<organism evidence="1 3">
    <name type="scientific">Roseovarius indicus</name>
    <dbReference type="NCBI Taxonomy" id="540747"/>
    <lineage>
        <taxon>Bacteria</taxon>
        <taxon>Pseudomonadati</taxon>
        <taxon>Pseudomonadota</taxon>
        <taxon>Alphaproteobacteria</taxon>
        <taxon>Rhodobacterales</taxon>
        <taxon>Roseobacteraceae</taxon>
        <taxon>Roseovarius</taxon>
    </lineage>
</organism>
<dbReference type="RefSeq" id="WP_057820390.1">
    <property type="nucleotide sequence ID" value="NZ_CAXRJZ010000010.1"/>
</dbReference>
<evidence type="ECO:0000313" key="4">
    <source>
        <dbReference type="Proteomes" id="UP000325785"/>
    </source>
</evidence>
<dbReference type="STRING" id="540747.SAMN04488031_11671"/>
<dbReference type="InterPro" id="IPR029058">
    <property type="entry name" value="AB_hydrolase_fold"/>
</dbReference>
<dbReference type="EMBL" id="CP031598">
    <property type="protein sequence ID" value="QEW28675.1"/>
    <property type="molecule type" value="Genomic_DNA"/>
</dbReference>
<accession>A0A0T5P2V2</accession>
<evidence type="ECO:0008006" key="5">
    <source>
        <dbReference type="Google" id="ProtNLM"/>
    </source>
</evidence>
<sequence>MSEEEDVSEAETVGQIEKPMWFDEIGPCGSASGFLHSDPRHPMLFVKRRRPILMVTFDNLSNVNDRSPGRLPWAYKFARDNQVSHLGVYAHLPNWYRDAGLIETMRKMAGEGFFEGYERCIFTGSSMGAFGALTFGRLAPGAHVLAFNPQSTLNEALVPWETRYQVGRRQDWSLPLGDAAEAVAELGRAYVFYDPYFDLDQFHTDRLMAAEGAGGTVVPMKCWFSNHKSAVFLRKIEALKPIMTEALFGDLTQQRFYELYRERRRLPWYRGSLAHYFEKDGRTAMAERATVAFRQNLRKHGRLGGNRGV</sequence>
<reference evidence="1 3" key="1">
    <citation type="submission" date="2015-04" db="EMBL/GenBank/DDBJ databases">
        <title>The draft genome sequence of Roseovarius indicus B108T.</title>
        <authorList>
            <person name="Li G."/>
            <person name="Lai Q."/>
            <person name="Shao Z."/>
            <person name="Yan P."/>
        </authorList>
    </citation>
    <scope>NUCLEOTIDE SEQUENCE [LARGE SCALE GENOMIC DNA]</scope>
    <source>
        <strain evidence="1 3">B108</strain>
    </source>
</reference>
<dbReference type="SUPFAM" id="SSF53474">
    <property type="entry name" value="alpha/beta-Hydrolases"/>
    <property type="match status" value="1"/>
</dbReference>
<reference evidence="2 4" key="2">
    <citation type="submission" date="2018-08" db="EMBL/GenBank/DDBJ databases">
        <title>Genetic Globetrotter - A new plasmid hitch-hiking vast phylogenetic and geographic distances.</title>
        <authorList>
            <person name="Vollmers J."/>
            <person name="Petersen J."/>
        </authorList>
    </citation>
    <scope>NUCLEOTIDE SEQUENCE [LARGE SCALE GENOMIC DNA]</scope>
    <source>
        <strain evidence="2 4">DSM 26383</strain>
    </source>
</reference>
<keyword evidence="3" id="KW-1185">Reference proteome</keyword>
<dbReference type="AlphaFoldDB" id="A0A0T5P2V2"/>
<evidence type="ECO:0000313" key="3">
    <source>
        <dbReference type="Proteomes" id="UP000051401"/>
    </source>
</evidence>
<dbReference type="PATRIC" id="fig|540747.5.peg.3176"/>
<name>A0A0T5P2V2_9RHOB</name>
<dbReference type="Proteomes" id="UP000325785">
    <property type="component" value="Chromosome"/>
</dbReference>